<comment type="caution">
    <text evidence="4">The sequence shown here is derived from an EMBL/GenBank/DDBJ whole genome shotgun (WGS) entry which is preliminary data.</text>
</comment>
<keyword evidence="2" id="KW-0812">Transmembrane</keyword>
<feature type="domain" description="DUF8060" evidence="3">
    <location>
        <begin position="3"/>
        <end position="105"/>
    </location>
</feature>
<dbReference type="Pfam" id="PF26256">
    <property type="entry name" value="DUF8060"/>
    <property type="match status" value="1"/>
</dbReference>
<keyword evidence="2" id="KW-0472">Membrane</keyword>
<evidence type="ECO:0000313" key="5">
    <source>
        <dbReference type="Proteomes" id="UP000324104"/>
    </source>
</evidence>
<protein>
    <recommendedName>
        <fullName evidence="3">DUF8060 domain-containing protein</fullName>
    </recommendedName>
</protein>
<evidence type="ECO:0000313" key="4">
    <source>
        <dbReference type="EMBL" id="TYT61174.1"/>
    </source>
</evidence>
<feature type="transmembrane region" description="Helical" evidence="2">
    <location>
        <begin position="79"/>
        <end position="101"/>
    </location>
</feature>
<dbReference type="Proteomes" id="UP000324104">
    <property type="component" value="Unassembled WGS sequence"/>
</dbReference>
<organism evidence="4 5">
    <name type="scientific">Natrialba swarupiae</name>
    <dbReference type="NCBI Taxonomy" id="2448032"/>
    <lineage>
        <taxon>Archaea</taxon>
        <taxon>Methanobacteriati</taxon>
        <taxon>Methanobacteriota</taxon>
        <taxon>Stenosarchaea group</taxon>
        <taxon>Halobacteria</taxon>
        <taxon>Halobacteriales</taxon>
        <taxon>Natrialbaceae</taxon>
        <taxon>Natrialba</taxon>
    </lineage>
</organism>
<reference evidence="4 5" key="1">
    <citation type="submission" date="2019-08" db="EMBL/GenBank/DDBJ databases">
        <title>Archaea genome.</title>
        <authorList>
            <person name="Kajale S."/>
            <person name="Shouche Y."/>
            <person name="Deshpande N."/>
            <person name="Sharma A."/>
        </authorList>
    </citation>
    <scope>NUCLEOTIDE SEQUENCE [LARGE SCALE GENOMIC DNA]</scope>
    <source>
        <strain evidence="4 5">ESP3B_9</strain>
    </source>
</reference>
<dbReference type="RefSeq" id="WP_149082259.1">
    <property type="nucleotide sequence ID" value="NZ_VTAW01000021.1"/>
</dbReference>
<feature type="compositionally biased region" description="Basic and acidic residues" evidence="1">
    <location>
        <begin position="15"/>
        <end position="31"/>
    </location>
</feature>
<sequence>MTDTTPQPDTSIESTTDRPEPRADSRNEGGSRLRPANVRRLLAWGALVVCSLLATYALLRFYGSVSAAIDLWIEPRHQPLIHAAFNLVVLLGSLIGISLLVRELSDGSD</sequence>
<dbReference type="AlphaFoldDB" id="A0A5D5AJ48"/>
<dbReference type="EMBL" id="VTAW01000021">
    <property type="protein sequence ID" value="TYT61174.1"/>
    <property type="molecule type" value="Genomic_DNA"/>
</dbReference>
<proteinExistence type="predicted"/>
<keyword evidence="5" id="KW-1185">Reference proteome</keyword>
<evidence type="ECO:0000256" key="1">
    <source>
        <dbReference type="SAM" id="MobiDB-lite"/>
    </source>
</evidence>
<feature type="transmembrane region" description="Helical" evidence="2">
    <location>
        <begin position="41"/>
        <end position="59"/>
    </location>
</feature>
<evidence type="ECO:0000256" key="2">
    <source>
        <dbReference type="SAM" id="Phobius"/>
    </source>
</evidence>
<name>A0A5D5AJ48_9EURY</name>
<dbReference type="InterPro" id="IPR058373">
    <property type="entry name" value="DUF8060"/>
</dbReference>
<evidence type="ECO:0000259" key="3">
    <source>
        <dbReference type="Pfam" id="PF26256"/>
    </source>
</evidence>
<feature type="compositionally biased region" description="Polar residues" evidence="1">
    <location>
        <begin position="1"/>
        <end position="14"/>
    </location>
</feature>
<keyword evidence="2" id="KW-1133">Transmembrane helix</keyword>
<feature type="region of interest" description="Disordered" evidence="1">
    <location>
        <begin position="1"/>
        <end position="32"/>
    </location>
</feature>
<accession>A0A5D5AJ48</accession>
<gene>
    <name evidence="4" type="ORF">FYC77_14740</name>
</gene>